<comment type="caution">
    <text evidence="1">The sequence shown here is derived from an EMBL/GenBank/DDBJ whole genome shotgun (WGS) entry which is preliminary data.</text>
</comment>
<reference evidence="1 2" key="1">
    <citation type="submission" date="2020-06" db="EMBL/GenBank/DDBJ databases">
        <title>Synonyms of Asaia species.</title>
        <authorList>
            <person name="Sombolestani A."/>
        </authorList>
    </citation>
    <scope>NUCLEOTIDE SEQUENCE [LARGE SCALE GENOMIC DNA]</scope>
    <source>
        <strain evidence="1 2">LMG 27047</strain>
    </source>
</reference>
<dbReference type="Proteomes" id="UP001516351">
    <property type="component" value="Unassembled WGS sequence"/>
</dbReference>
<dbReference type="EMBL" id="JABXXV010000009">
    <property type="protein sequence ID" value="NVN47960.1"/>
    <property type="molecule type" value="Genomic_DNA"/>
</dbReference>
<keyword evidence="2" id="KW-1185">Reference proteome</keyword>
<gene>
    <name evidence="1" type="ORF">HW542_14250</name>
</gene>
<dbReference type="RefSeq" id="WP_267312241.1">
    <property type="nucleotide sequence ID" value="NZ_JABXXV010000009.1"/>
</dbReference>
<organism evidence="1 2">
    <name type="scientific">Asaia spathodeae</name>
    <dbReference type="NCBI Taxonomy" id="657016"/>
    <lineage>
        <taxon>Bacteria</taxon>
        <taxon>Pseudomonadati</taxon>
        <taxon>Pseudomonadota</taxon>
        <taxon>Alphaproteobacteria</taxon>
        <taxon>Acetobacterales</taxon>
        <taxon>Acetobacteraceae</taxon>
        <taxon>Asaia</taxon>
    </lineage>
</organism>
<evidence type="ECO:0000313" key="2">
    <source>
        <dbReference type="Proteomes" id="UP001516351"/>
    </source>
</evidence>
<evidence type="ECO:0000313" key="1">
    <source>
        <dbReference type="EMBL" id="NVN47960.1"/>
    </source>
</evidence>
<accession>A0ABX2P8V7</accession>
<name>A0ABX2P8V7_9PROT</name>
<sequence length="199" mass="21666">MSAIHSDAAPKMVRSQLATPAEQVHANVLFKELRGRKGARLALAVILDRAPKTITGWHYVPSAYVRPFLRAHESGALERAIQNIAPVIAPAERERARDITRKVRAQAGGGKALASALNVAESSVKTWDDVPERHIPALLKQFGSVQAQAERSIERPPVKVSASTARVSGVWHRSCLFCGAAFSIDPPFIRRCEAHRGQG</sequence>
<proteinExistence type="predicted"/>
<protein>
    <submittedName>
        <fullName evidence="1">Uncharacterized protein</fullName>
    </submittedName>
</protein>